<accession>A0A562KJI8</accession>
<evidence type="ECO:0008006" key="3">
    <source>
        <dbReference type="Google" id="ProtNLM"/>
    </source>
</evidence>
<sequence length="70" mass="8286">MNKIHINYLNDTIKLLIEEAKQTENDNEFNSGIRLGYYHAISRILSQSIAFGFFEELDYEIREFNLESLL</sequence>
<organism evidence="1 2">
    <name type="scientific">Flavobacterium cheniae</name>
    <dbReference type="NCBI Taxonomy" id="295428"/>
    <lineage>
        <taxon>Bacteria</taxon>
        <taxon>Pseudomonadati</taxon>
        <taxon>Bacteroidota</taxon>
        <taxon>Flavobacteriia</taxon>
        <taxon>Flavobacteriales</taxon>
        <taxon>Flavobacteriaceae</taxon>
        <taxon>Flavobacterium</taxon>
    </lineage>
</organism>
<reference evidence="1 2" key="1">
    <citation type="journal article" date="2015" name="Stand. Genomic Sci.">
        <title>Genomic Encyclopedia of Bacterial and Archaeal Type Strains, Phase III: the genomes of soil and plant-associated and newly described type strains.</title>
        <authorList>
            <person name="Whitman W.B."/>
            <person name="Woyke T."/>
            <person name="Klenk H.P."/>
            <person name="Zhou Y."/>
            <person name="Lilburn T.G."/>
            <person name="Beck B.J."/>
            <person name="De Vos P."/>
            <person name="Vandamme P."/>
            <person name="Eisen J.A."/>
            <person name="Garrity G."/>
            <person name="Hugenholtz P."/>
            <person name="Kyrpides N.C."/>
        </authorList>
    </citation>
    <scope>NUCLEOTIDE SEQUENCE [LARGE SCALE GENOMIC DNA]</scope>
    <source>
        <strain evidence="1 2">CGMCC 1.6844</strain>
    </source>
</reference>
<gene>
    <name evidence="1" type="ORF">IP97_01219</name>
</gene>
<dbReference type="RefSeq" id="WP_133607433.1">
    <property type="nucleotide sequence ID" value="NZ_SNZC01000001.1"/>
</dbReference>
<dbReference type="OrthoDB" id="5771447at2"/>
<comment type="caution">
    <text evidence="1">The sequence shown here is derived from an EMBL/GenBank/DDBJ whole genome shotgun (WGS) entry which is preliminary data.</text>
</comment>
<name>A0A562KJI8_9FLAO</name>
<keyword evidence="2" id="KW-1185">Reference proteome</keyword>
<protein>
    <recommendedName>
        <fullName evidence="3">HEPN domain-containing protein</fullName>
    </recommendedName>
</protein>
<evidence type="ECO:0000313" key="1">
    <source>
        <dbReference type="EMBL" id="TWH95541.1"/>
    </source>
</evidence>
<evidence type="ECO:0000313" key="2">
    <source>
        <dbReference type="Proteomes" id="UP000315312"/>
    </source>
</evidence>
<dbReference type="EMBL" id="VLKM01000004">
    <property type="protein sequence ID" value="TWH95541.1"/>
    <property type="molecule type" value="Genomic_DNA"/>
</dbReference>
<dbReference type="Proteomes" id="UP000315312">
    <property type="component" value="Unassembled WGS sequence"/>
</dbReference>
<proteinExistence type="predicted"/>
<dbReference type="AlphaFoldDB" id="A0A562KJI8"/>